<evidence type="ECO:0000313" key="2">
    <source>
        <dbReference type="Proteomes" id="UP001054252"/>
    </source>
</evidence>
<protein>
    <submittedName>
        <fullName evidence="1">Uncharacterized protein</fullName>
    </submittedName>
</protein>
<dbReference type="Proteomes" id="UP001054252">
    <property type="component" value="Unassembled WGS sequence"/>
</dbReference>
<accession>A0AAV5M228</accession>
<sequence length="50" mass="5656">MNGPHFQKIAQEMIGKDGGEMEIRGAGKKLGRRRRRLSFFVLAAEPPLLF</sequence>
<proteinExistence type="predicted"/>
<evidence type="ECO:0000313" key="1">
    <source>
        <dbReference type="EMBL" id="GKV43849.1"/>
    </source>
</evidence>
<reference evidence="1 2" key="1">
    <citation type="journal article" date="2021" name="Commun. Biol.">
        <title>The genome of Shorea leprosula (Dipterocarpaceae) highlights the ecological relevance of drought in aseasonal tropical rainforests.</title>
        <authorList>
            <person name="Ng K.K.S."/>
            <person name="Kobayashi M.J."/>
            <person name="Fawcett J.A."/>
            <person name="Hatakeyama M."/>
            <person name="Paape T."/>
            <person name="Ng C.H."/>
            <person name="Ang C.C."/>
            <person name="Tnah L.H."/>
            <person name="Lee C.T."/>
            <person name="Nishiyama T."/>
            <person name="Sese J."/>
            <person name="O'Brien M.J."/>
            <person name="Copetti D."/>
            <person name="Mohd Noor M.I."/>
            <person name="Ong R.C."/>
            <person name="Putra M."/>
            <person name="Sireger I.Z."/>
            <person name="Indrioko S."/>
            <person name="Kosugi Y."/>
            <person name="Izuno A."/>
            <person name="Isagi Y."/>
            <person name="Lee S.L."/>
            <person name="Shimizu K.K."/>
        </authorList>
    </citation>
    <scope>NUCLEOTIDE SEQUENCE [LARGE SCALE GENOMIC DNA]</scope>
    <source>
        <strain evidence="1">214</strain>
    </source>
</reference>
<dbReference type="EMBL" id="BPVZ01000173">
    <property type="protein sequence ID" value="GKV43849.1"/>
    <property type="molecule type" value="Genomic_DNA"/>
</dbReference>
<name>A0AAV5M228_9ROSI</name>
<keyword evidence="2" id="KW-1185">Reference proteome</keyword>
<organism evidence="1 2">
    <name type="scientific">Rubroshorea leprosula</name>
    <dbReference type="NCBI Taxonomy" id="152421"/>
    <lineage>
        <taxon>Eukaryota</taxon>
        <taxon>Viridiplantae</taxon>
        <taxon>Streptophyta</taxon>
        <taxon>Embryophyta</taxon>
        <taxon>Tracheophyta</taxon>
        <taxon>Spermatophyta</taxon>
        <taxon>Magnoliopsida</taxon>
        <taxon>eudicotyledons</taxon>
        <taxon>Gunneridae</taxon>
        <taxon>Pentapetalae</taxon>
        <taxon>rosids</taxon>
        <taxon>malvids</taxon>
        <taxon>Malvales</taxon>
        <taxon>Dipterocarpaceae</taxon>
        <taxon>Rubroshorea</taxon>
    </lineage>
</organism>
<comment type="caution">
    <text evidence="1">The sequence shown here is derived from an EMBL/GenBank/DDBJ whole genome shotgun (WGS) entry which is preliminary data.</text>
</comment>
<gene>
    <name evidence="1" type="ORF">SLEP1_g51097</name>
</gene>
<dbReference type="AlphaFoldDB" id="A0AAV5M228"/>